<evidence type="ECO:0000256" key="7">
    <source>
        <dbReference type="ARBA" id="ARBA00022982"/>
    </source>
</evidence>
<keyword evidence="6 12" id="KW-0479">Metal-binding</keyword>
<keyword evidence="7" id="KW-0249">Electron transport</keyword>
<evidence type="ECO:0000259" key="15">
    <source>
        <dbReference type="PROSITE" id="PS51007"/>
    </source>
</evidence>
<dbReference type="InterPro" id="IPR034236">
    <property type="entry name" value="CuRO_CcO_Caa3_II"/>
</dbReference>
<feature type="transmembrane region" description="Helical" evidence="13">
    <location>
        <begin position="70"/>
        <end position="93"/>
    </location>
</feature>
<evidence type="ECO:0000256" key="13">
    <source>
        <dbReference type="SAM" id="Phobius"/>
    </source>
</evidence>
<keyword evidence="10 13" id="KW-0472">Membrane</keyword>
<evidence type="ECO:0000313" key="16">
    <source>
        <dbReference type="EMBL" id="TFZ07564.1"/>
    </source>
</evidence>
<protein>
    <submittedName>
        <fullName evidence="16">C-type cytochrome</fullName>
    </submittedName>
</protein>
<evidence type="ECO:0000256" key="3">
    <source>
        <dbReference type="ARBA" id="ARBA00007866"/>
    </source>
</evidence>
<dbReference type="InterPro" id="IPR045187">
    <property type="entry name" value="CcO_II"/>
</dbReference>
<dbReference type="GO" id="GO:0004129">
    <property type="term" value="F:cytochrome-c oxidase activity"/>
    <property type="evidence" value="ECO:0007669"/>
    <property type="project" value="UniProtKB-EC"/>
</dbReference>
<name>A0A4Z0C9C7_9BURK</name>
<dbReference type="GO" id="GO:0042773">
    <property type="term" value="P:ATP synthesis coupled electron transport"/>
    <property type="evidence" value="ECO:0007669"/>
    <property type="project" value="TreeGrafter"/>
</dbReference>
<organism evidence="16 17">
    <name type="scientific">Ramlibacter henchirensis</name>
    <dbReference type="NCBI Taxonomy" id="204072"/>
    <lineage>
        <taxon>Bacteria</taxon>
        <taxon>Pseudomonadati</taxon>
        <taxon>Pseudomonadota</taxon>
        <taxon>Betaproteobacteria</taxon>
        <taxon>Burkholderiales</taxon>
        <taxon>Comamonadaceae</taxon>
        <taxon>Ramlibacter</taxon>
    </lineage>
</organism>
<comment type="subcellular location">
    <subcellularLocation>
        <location evidence="1">Membrane</location>
    </subcellularLocation>
    <subcellularLocation>
        <location evidence="2">Periplasm</location>
    </subcellularLocation>
</comment>
<dbReference type="Gene3D" id="2.60.40.420">
    <property type="entry name" value="Cupredoxins - blue copper proteins"/>
    <property type="match status" value="1"/>
</dbReference>
<evidence type="ECO:0000259" key="14">
    <source>
        <dbReference type="PROSITE" id="PS50857"/>
    </source>
</evidence>
<dbReference type="GO" id="GO:0042597">
    <property type="term" value="C:periplasmic space"/>
    <property type="evidence" value="ECO:0007669"/>
    <property type="project" value="UniProtKB-SubCell"/>
</dbReference>
<evidence type="ECO:0000256" key="11">
    <source>
        <dbReference type="ARBA" id="ARBA00047816"/>
    </source>
</evidence>
<dbReference type="Pfam" id="PF00034">
    <property type="entry name" value="Cytochrom_C"/>
    <property type="match status" value="1"/>
</dbReference>
<dbReference type="AlphaFoldDB" id="A0A4Z0C9C7"/>
<keyword evidence="8 12" id="KW-0408">Iron</keyword>
<keyword evidence="13" id="KW-0812">Transmembrane</keyword>
<evidence type="ECO:0000313" key="17">
    <source>
        <dbReference type="Proteomes" id="UP000298180"/>
    </source>
</evidence>
<evidence type="ECO:0000256" key="6">
    <source>
        <dbReference type="ARBA" id="ARBA00022723"/>
    </source>
</evidence>
<dbReference type="OrthoDB" id="9773456at2"/>
<keyword evidence="9" id="KW-0186">Copper</keyword>
<dbReference type="GO" id="GO:0005507">
    <property type="term" value="F:copper ion binding"/>
    <property type="evidence" value="ECO:0007669"/>
    <property type="project" value="InterPro"/>
</dbReference>
<evidence type="ECO:0000256" key="5">
    <source>
        <dbReference type="ARBA" id="ARBA00022617"/>
    </source>
</evidence>
<dbReference type="CDD" id="cd04213">
    <property type="entry name" value="CuRO_CcO_Caa3_II"/>
    <property type="match status" value="1"/>
</dbReference>
<proteinExistence type="inferred from homology"/>
<feature type="transmembrane region" description="Helical" evidence="13">
    <location>
        <begin position="34"/>
        <end position="58"/>
    </location>
</feature>
<comment type="catalytic activity">
    <reaction evidence="11">
        <text>4 Fe(II)-[cytochrome c] + O2 + 8 H(+)(in) = 4 Fe(III)-[cytochrome c] + 2 H2O + 4 H(+)(out)</text>
        <dbReference type="Rhea" id="RHEA:11436"/>
        <dbReference type="Rhea" id="RHEA-COMP:10350"/>
        <dbReference type="Rhea" id="RHEA-COMP:14399"/>
        <dbReference type="ChEBI" id="CHEBI:15377"/>
        <dbReference type="ChEBI" id="CHEBI:15378"/>
        <dbReference type="ChEBI" id="CHEBI:15379"/>
        <dbReference type="ChEBI" id="CHEBI:29033"/>
        <dbReference type="ChEBI" id="CHEBI:29034"/>
        <dbReference type="EC" id="7.1.1.9"/>
    </reaction>
</comment>
<dbReference type="InterPro" id="IPR009056">
    <property type="entry name" value="Cyt_c-like_dom"/>
</dbReference>
<dbReference type="InterPro" id="IPR002429">
    <property type="entry name" value="CcO_II-like_C"/>
</dbReference>
<dbReference type="InterPro" id="IPR008972">
    <property type="entry name" value="Cupredoxin"/>
</dbReference>
<feature type="domain" description="Cytochrome oxidase subunit II copper A binding" evidence="14">
    <location>
        <begin position="105"/>
        <end position="221"/>
    </location>
</feature>
<evidence type="ECO:0000256" key="1">
    <source>
        <dbReference type="ARBA" id="ARBA00004370"/>
    </source>
</evidence>
<accession>A0A4Z0C9C7</accession>
<evidence type="ECO:0000256" key="9">
    <source>
        <dbReference type="ARBA" id="ARBA00023008"/>
    </source>
</evidence>
<evidence type="ECO:0000256" key="10">
    <source>
        <dbReference type="ARBA" id="ARBA00023136"/>
    </source>
</evidence>
<evidence type="ECO:0000256" key="2">
    <source>
        <dbReference type="ARBA" id="ARBA00004418"/>
    </source>
</evidence>
<evidence type="ECO:0000256" key="12">
    <source>
        <dbReference type="PROSITE-ProRule" id="PRU00433"/>
    </source>
</evidence>
<dbReference type="PROSITE" id="PS00078">
    <property type="entry name" value="COX2"/>
    <property type="match status" value="1"/>
</dbReference>
<comment type="similarity">
    <text evidence="3">Belongs to the cytochrome c oxidase subunit 2 family.</text>
</comment>
<keyword evidence="5 12" id="KW-0349">Heme</keyword>
<sequence>MASCASAALAQAAAPQQSALRAHGDGAAHILEIAWVLIAGGGLIFIAVMALGVVALSGPASLRTRLAQRGWVVGAGVVFPLVVLTVLLVYTFAVAASMQRAQAQPAATRIQVTGELWWWRVRYLGPDGATLLETANELRIPTGEPVDVELVSNDVIHSFWVPSLAGKVDMLPGSTNRLRLRARGPGVFRGQCAEYCGLQHAKMALHVIAHAPAEHAAWMEANRSPAALPREPLAQQGRVLFEQARCGVCHTVRGTPATGSIGPDLTHVGSRLTLAAGTLPNGQGPLAAWIADPQHIKPGSRMPGYTRFSGEELRALATYLEGLR</sequence>
<evidence type="ECO:0000256" key="4">
    <source>
        <dbReference type="ARBA" id="ARBA00022448"/>
    </source>
</evidence>
<dbReference type="GO" id="GO:0020037">
    <property type="term" value="F:heme binding"/>
    <property type="evidence" value="ECO:0007669"/>
    <property type="project" value="InterPro"/>
</dbReference>
<dbReference type="PROSITE" id="PS50857">
    <property type="entry name" value="COX2_CUA"/>
    <property type="match status" value="1"/>
</dbReference>
<reference evidence="16 17" key="1">
    <citation type="submission" date="2019-03" db="EMBL/GenBank/DDBJ databases">
        <title>Ramlibacter henchirensis DSM 14656, whole genome shotgun sequence.</title>
        <authorList>
            <person name="Zhang X."/>
            <person name="Feng G."/>
            <person name="Zhu H."/>
        </authorList>
    </citation>
    <scope>NUCLEOTIDE SEQUENCE [LARGE SCALE GENOMIC DNA]</scope>
    <source>
        <strain evidence="16 17">DSM 14656</strain>
    </source>
</reference>
<dbReference type="SUPFAM" id="SSF46626">
    <property type="entry name" value="Cytochrome c"/>
    <property type="match status" value="1"/>
</dbReference>
<dbReference type="SUPFAM" id="SSF49503">
    <property type="entry name" value="Cupredoxins"/>
    <property type="match status" value="1"/>
</dbReference>
<dbReference type="InterPro" id="IPR036909">
    <property type="entry name" value="Cyt_c-like_dom_sf"/>
</dbReference>
<dbReference type="EMBL" id="SMLM01000001">
    <property type="protein sequence ID" value="TFZ07564.1"/>
    <property type="molecule type" value="Genomic_DNA"/>
</dbReference>
<keyword evidence="4" id="KW-0813">Transport</keyword>
<keyword evidence="13" id="KW-1133">Transmembrane helix</keyword>
<feature type="domain" description="Cytochrome c" evidence="15">
    <location>
        <begin position="232"/>
        <end position="324"/>
    </location>
</feature>
<gene>
    <name evidence="16" type="ORF">EZ313_11205</name>
</gene>
<dbReference type="Pfam" id="PF00116">
    <property type="entry name" value="COX2"/>
    <property type="match status" value="1"/>
</dbReference>
<dbReference type="PROSITE" id="PS51007">
    <property type="entry name" value="CYTC"/>
    <property type="match status" value="1"/>
</dbReference>
<dbReference type="Proteomes" id="UP000298180">
    <property type="component" value="Unassembled WGS sequence"/>
</dbReference>
<dbReference type="InterPro" id="IPR001505">
    <property type="entry name" value="Copper_CuA"/>
</dbReference>
<evidence type="ECO:0000256" key="8">
    <source>
        <dbReference type="ARBA" id="ARBA00023004"/>
    </source>
</evidence>
<dbReference type="PRINTS" id="PR01166">
    <property type="entry name" value="CYCOXIDASEII"/>
</dbReference>
<dbReference type="GO" id="GO:0016020">
    <property type="term" value="C:membrane"/>
    <property type="evidence" value="ECO:0007669"/>
    <property type="project" value="UniProtKB-SubCell"/>
</dbReference>
<keyword evidence="17" id="KW-1185">Reference proteome</keyword>
<dbReference type="PANTHER" id="PTHR22888:SF9">
    <property type="entry name" value="CYTOCHROME C OXIDASE SUBUNIT 2"/>
    <property type="match status" value="1"/>
</dbReference>
<comment type="caution">
    <text evidence="16">The sequence shown here is derived from an EMBL/GenBank/DDBJ whole genome shotgun (WGS) entry which is preliminary data.</text>
</comment>
<dbReference type="PANTHER" id="PTHR22888">
    <property type="entry name" value="CYTOCHROME C OXIDASE, SUBUNIT II"/>
    <property type="match status" value="1"/>
</dbReference>